<dbReference type="EMBL" id="CP001034">
    <property type="protein sequence ID" value="ACB85533.1"/>
    <property type="molecule type" value="Genomic_DNA"/>
</dbReference>
<proteinExistence type="predicted"/>
<dbReference type="HOGENOM" id="CLU_168781_3_1_9"/>
<reference evidence="1 2" key="1">
    <citation type="submission" date="2008-04" db="EMBL/GenBank/DDBJ databases">
        <title>Complete sequence of chromosome of Natranaerobius thermophilus JW/NM-WN-LF.</title>
        <authorList>
            <consortium name="US DOE Joint Genome Institute"/>
            <person name="Copeland A."/>
            <person name="Lucas S."/>
            <person name="Lapidus A."/>
            <person name="Glavina del Rio T."/>
            <person name="Dalin E."/>
            <person name="Tice H."/>
            <person name="Bruce D."/>
            <person name="Goodwin L."/>
            <person name="Pitluck S."/>
            <person name="Chertkov O."/>
            <person name="Brettin T."/>
            <person name="Detter J.C."/>
            <person name="Han C."/>
            <person name="Kuske C.R."/>
            <person name="Schmutz J."/>
            <person name="Larimer F."/>
            <person name="Land M."/>
            <person name="Hauser L."/>
            <person name="Kyrpides N."/>
            <person name="Lykidis A."/>
            <person name="Mesbah N.M."/>
            <person name="Wiegel J."/>
        </authorList>
    </citation>
    <scope>NUCLEOTIDE SEQUENCE [LARGE SCALE GENOMIC DNA]</scope>
    <source>
        <strain evidence="2">ATCC BAA-1301 / DSM 18059 / JW/NM-WN-LF</strain>
    </source>
</reference>
<dbReference type="OrthoDB" id="1706542at2"/>
<name>B2A6K0_NATTJ</name>
<evidence type="ECO:0000313" key="2">
    <source>
        <dbReference type="Proteomes" id="UP000001683"/>
    </source>
</evidence>
<keyword evidence="2" id="KW-1185">Reference proteome</keyword>
<sequence length="72" mass="8567">MYHNQQQLTQKEKLYLQDQLSQEQVCLSKCNNYISQVQDPQVKNTIQQIKRDCEEKVNFLQSYLQRSGISQS</sequence>
<dbReference type="KEGG" id="nth:Nther_1963"/>
<dbReference type="AlphaFoldDB" id="B2A6K0"/>
<dbReference type="STRING" id="457570.Nther_1963"/>
<dbReference type="Gene3D" id="1.20.1260.10">
    <property type="match status" value="1"/>
</dbReference>
<reference evidence="1 2" key="2">
    <citation type="journal article" date="2011" name="J. Bacteriol.">
        <title>Complete genome sequence of the anaerobic, halophilic alkalithermophile Natranaerobius thermophilus JW/NM-WN-LF.</title>
        <authorList>
            <person name="Zhao B."/>
            <person name="Mesbah N.M."/>
            <person name="Dalin E."/>
            <person name="Goodwin L."/>
            <person name="Nolan M."/>
            <person name="Pitluck S."/>
            <person name="Chertkov O."/>
            <person name="Brettin T.S."/>
            <person name="Han J."/>
            <person name="Larimer F.W."/>
            <person name="Land M.L."/>
            <person name="Hauser L."/>
            <person name="Kyrpides N."/>
            <person name="Wiegel J."/>
        </authorList>
    </citation>
    <scope>NUCLEOTIDE SEQUENCE [LARGE SCALE GENOMIC DNA]</scope>
    <source>
        <strain evidence="2">ATCC BAA-1301 / DSM 18059 / JW/NM-WN-LF</strain>
    </source>
</reference>
<evidence type="ECO:0000313" key="1">
    <source>
        <dbReference type="EMBL" id="ACB85533.1"/>
    </source>
</evidence>
<dbReference type="RefSeq" id="WP_012448392.1">
    <property type="nucleotide sequence ID" value="NC_010718.1"/>
</dbReference>
<dbReference type="Proteomes" id="UP000001683">
    <property type="component" value="Chromosome"/>
</dbReference>
<accession>B2A6K0</accession>
<protein>
    <submittedName>
        <fullName evidence="1">Uncharacterized conserved protein, CotF</fullName>
    </submittedName>
</protein>
<organism evidence="1 2">
    <name type="scientific">Natranaerobius thermophilus (strain ATCC BAA-1301 / DSM 18059 / JW/NM-WN-LF)</name>
    <dbReference type="NCBI Taxonomy" id="457570"/>
    <lineage>
        <taxon>Bacteria</taxon>
        <taxon>Bacillati</taxon>
        <taxon>Bacillota</taxon>
        <taxon>Clostridia</taxon>
        <taxon>Natranaerobiales</taxon>
        <taxon>Natranaerobiaceae</taxon>
        <taxon>Natranaerobius</taxon>
    </lineage>
</organism>
<gene>
    <name evidence="1" type="ordered locus">Nther_1963</name>
</gene>
<dbReference type="InterPro" id="IPR012347">
    <property type="entry name" value="Ferritin-like"/>
</dbReference>
<dbReference type="InParanoid" id="B2A6K0"/>